<evidence type="ECO:0000256" key="5">
    <source>
        <dbReference type="SAM" id="Phobius"/>
    </source>
</evidence>
<reference evidence="7" key="1">
    <citation type="submission" date="2020-10" db="EMBL/GenBank/DDBJ databases">
        <title>Taxonomic study of unclassified bacteria belonging to the class Ktedonobacteria.</title>
        <authorList>
            <person name="Yabe S."/>
            <person name="Wang C.M."/>
            <person name="Zheng Y."/>
            <person name="Sakai Y."/>
            <person name="Cavaletti L."/>
            <person name="Monciardini P."/>
            <person name="Donadio S."/>
        </authorList>
    </citation>
    <scope>NUCLEOTIDE SEQUENCE</scope>
    <source>
        <strain evidence="7">SOSP1-1</strain>
    </source>
</reference>
<dbReference type="Pfam" id="PF02656">
    <property type="entry name" value="DUF202"/>
    <property type="match status" value="1"/>
</dbReference>
<proteinExistence type="predicted"/>
<organism evidence="7 8">
    <name type="scientific">Ktedonospora formicarum</name>
    <dbReference type="NCBI Taxonomy" id="2778364"/>
    <lineage>
        <taxon>Bacteria</taxon>
        <taxon>Bacillati</taxon>
        <taxon>Chloroflexota</taxon>
        <taxon>Ktedonobacteria</taxon>
        <taxon>Ktedonobacterales</taxon>
        <taxon>Ktedonobacteraceae</taxon>
        <taxon>Ktedonospora</taxon>
    </lineage>
</organism>
<evidence type="ECO:0000313" key="8">
    <source>
        <dbReference type="Proteomes" id="UP000612362"/>
    </source>
</evidence>
<accession>A0A8J3I6Y9</accession>
<feature type="transmembrane region" description="Helical" evidence="5">
    <location>
        <begin position="34"/>
        <end position="53"/>
    </location>
</feature>
<keyword evidence="8" id="KW-1185">Reference proteome</keyword>
<keyword evidence="3 5" id="KW-1133">Transmembrane helix</keyword>
<comment type="caution">
    <text evidence="7">The sequence shown here is derived from an EMBL/GenBank/DDBJ whole genome shotgun (WGS) entry which is preliminary data.</text>
</comment>
<keyword evidence="2 5" id="KW-0812">Transmembrane</keyword>
<protein>
    <recommendedName>
        <fullName evidence="6">DUF202 domain-containing protein</fullName>
    </recommendedName>
</protein>
<keyword evidence="4 5" id="KW-0472">Membrane</keyword>
<dbReference type="GO" id="GO:0012505">
    <property type="term" value="C:endomembrane system"/>
    <property type="evidence" value="ECO:0007669"/>
    <property type="project" value="UniProtKB-SubCell"/>
</dbReference>
<dbReference type="InterPro" id="IPR003807">
    <property type="entry name" value="DUF202"/>
</dbReference>
<dbReference type="AlphaFoldDB" id="A0A8J3I6Y9"/>
<gene>
    <name evidence="7" type="ORF">KSX_53450</name>
</gene>
<feature type="transmembrane region" description="Helical" evidence="5">
    <location>
        <begin position="108"/>
        <end position="131"/>
    </location>
</feature>
<dbReference type="EMBL" id="BNJF01000002">
    <property type="protein sequence ID" value="GHO47182.1"/>
    <property type="molecule type" value="Genomic_DNA"/>
</dbReference>
<evidence type="ECO:0000313" key="7">
    <source>
        <dbReference type="EMBL" id="GHO47182.1"/>
    </source>
</evidence>
<evidence type="ECO:0000256" key="4">
    <source>
        <dbReference type="ARBA" id="ARBA00023136"/>
    </source>
</evidence>
<evidence type="ECO:0000256" key="3">
    <source>
        <dbReference type="ARBA" id="ARBA00022989"/>
    </source>
</evidence>
<evidence type="ECO:0000259" key="6">
    <source>
        <dbReference type="Pfam" id="PF02656"/>
    </source>
</evidence>
<dbReference type="Proteomes" id="UP000612362">
    <property type="component" value="Unassembled WGS sequence"/>
</dbReference>
<evidence type="ECO:0000256" key="2">
    <source>
        <dbReference type="ARBA" id="ARBA00022692"/>
    </source>
</evidence>
<feature type="transmembrane region" description="Helical" evidence="5">
    <location>
        <begin position="65"/>
        <end position="87"/>
    </location>
</feature>
<evidence type="ECO:0000256" key="1">
    <source>
        <dbReference type="ARBA" id="ARBA00004127"/>
    </source>
</evidence>
<name>A0A8J3I6Y9_9CHLR</name>
<comment type="subcellular location">
    <subcellularLocation>
        <location evidence="1">Endomembrane system</location>
        <topology evidence="1">Multi-pass membrane protein</topology>
    </subcellularLocation>
</comment>
<feature type="domain" description="DUF202" evidence="6">
    <location>
        <begin position="20"/>
        <end position="94"/>
    </location>
</feature>
<sequence>MVMGEFHISTDVNAAKQVHEAIEKTLMGWIKTSLSLIGFGFALGEAFHLVRAGGPRNLVDTLREYLITTVAVGLIILGVLGLLGAVIQCRWSLKRLKQGSATTYEKPWRLSVLVAILLMIIGLLALVAMALP</sequence>